<organism evidence="1 2">
    <name type="scientific">Olsenella uli (strain ATCC 49627 / DSM 7084 / CCUG 31166 / CIP 109912 / JCM 12494 / LMG 11480 / NCIMB 702895 / VPI D76D-27C)</name>
    <name type="common">Lactobacillus uli</name>
    <dbReference type="NCBI Taxonomy" id="633147"/>
    <lineage>
        <taxon>Bacteria</taxon>
        <taxon>Bacillati</taxon>
        <taxon>Actinomycetota</taxon>
        <taxon>Coriobacteriia</taxon>
        <taxon>Coriobacteriales</taxon>
        <taxon>Atopobiaceae</taxon>
        <taxon>Olsenella</taxon>
    </lineage>
</organism>
<dbReference type="EMBL" id="CP002106">
    <property type="protein sequence ID" value="ADK68271.1"/>
    <property type="molecule type" value="Genomic_DNA"/>
</dbReference>
<accession>E1QVW8</accession>
<dbReference type="GeneID" id="78512582"/>
<dbReference type="Proteomes" id="UP000000333">
    <property type="component" value="Chromosome"/>
</dbReference>
<dbReference type="AlphaFoldDB" id="E1QVW8"/>
<sequence length="108" mass="11524">MRILFCVGESAPASAALVEGSFEGFGESARILWEQGTIPLGELLSVRLVEVGHRSMARVTTSRSTTVHLCVPRTFPMTGTSITIDNAPATERLALQLRENVRGGVAGI</sequence>
<proteinExistence type="predicted"/>
<evidence type="ECO:0000313" key="1">
    <source>
        <dbReference type="EMBL" id="ADK68271.1"/>
    </source>
</evidence>
<dbReference type="HOGENOM" id="CLU_2194265_0_0_11"/>
<protein>
    <submittedName>
        <fullName evidence="1">Uncharacterized protein</fullName>
    </submittedName>
</protein>
<dbReference type="RefSeq" id="WP_013252023.1">
    <property type="nucleotide sequence ID" value="NC_014363.1"/>
</dbReference>
<reference evidence="1 2" key="1">
    <citation type="journal article" date="2010" name="Stand. Genomic Sci.">
        <title>Complete genome sequence of Olsenella uli type strain (VPI D76D-27C).</title>
        <authorList>
            <person name="Goker M."/>
            <person name="Held B."/>
            <person name="Lucas S."/>
            <person name="Nolan M."/>
            <person name="Yasawong M."/>
            <person name="Glavina Del Rio T."/>
            <person name="Tice H."/>
            <person name="Cheng J.F."/>
            <person name="Bruce D."/>
            <person name="Detter J.C."/>
            <person name="Tapia R."/>
            <person name="Han C."/>
            <person name="Goodwin L."/>
            <person name="Pitluck S."/>
            <person name="Liolios K."/>
            <person name="Ivanova N."/>
            <person name="Mavromatis K."/>
            <person name="Mikhailova N."/>
            <person name="Pati A."/>
            <person name="Chen A."/>
            <person name="Palaniappan K."/>
            <person name="Land M."/>
            <person name="Hauser L."/>
            <person name="Chang Y.J."/>
            <person name="Jeffries C.D."/>
            <person name="Rohde M."/>
            <person name="Sikorski J."/>
            <person name="Pukall R."/>
            <person name="Woyke T."/>
            <person name="Bristow J."/>
            <person name="Eisen J.A."/>
            <person name="Markowitz V."/>
            <person name="Hugenholtz P."/>
            <person name="Kyrpides N.C."/>
            <person name="Klenk H.P."/>
            <person name="Lapidus A."/>
        </authorList>
    </citation>
    <scope>NUCLEOTIDE SEQUENCE [LARGE SCALE GENOMIC DNA]</scope>
    <source>
        <strain evidence="2">ATCC 49627 / DSM 7084 / CIP 109912 / JCM 12494 / NCIMB 702895 / VPI D76D-27C</strain>
    </source>
</reference>
<keyword evidence="2" id="KW-1185">Reference proteome</keyword>
<evidence type="ECO:0000313" key="2">
    <source>
        <dbReference type="Proteomes" id="UP000000333"/>
    </source>
</evidence>
<dbReference type="KEGG" id="ols:Olsu_1161"/>
<gene>
    <name evidence="1" type="ordered locus">Olsu_1161</name>
</gene>
<name>E1QVW8_OLSUV</name>